<proteinExistence type="predicted"/>
<dbReference type="Proteomes" id="UP000499080">
    <property type="component" value="Unassembled WGS sequence"/>
</dbReference>
<evidence type="ECO:0000313" key="2">
    <source>
        <dbReference type="Proteomes" id="UP000499080"/>
    </source>
</evidence>
<comment type="caution">
    <text evidence="1">The sequence shown here is derived from an EMBL/GenBank/DDBJ whole genome shotgun (WGS) entry which is preliminary data.</text>
</comment>
<organism evidence="1 2">
    <name type="scientific">Araneus ventricosus</name>
    <name type="common">Orbweaver spider</name>
    <name type="synonym">Epeira ventricosa</name>
    <dbReference type="NCBI Taxonomy" id="182803"/>
    <lineage>
        <taxon>Eukaryota</taxon>
        <taxon>Metazoa</taxon>
        <taxon>Ecdysozoa</taxon>
        <taxon>Arthropoda</taxon>
        <taxon>Chelicerata</taxon>
        <taxon>Arachnida</taxon>
        <taxon>Araneae</taxon>
        <taxon>Araneomorphae</taxon>
        <taxon>Entelegynae</taxon>
        <taxon>Araneoidea</taxon>
        <taxon>Araneidae</taxon>
        <taxon>Araneus</taxon>
    </lineage>
</organism>
<name>A0A4Y2SDX7_ARAVE</name>
<accession>A0A4Y2SDX7</accession>
<reference evidence="1 2" key="1">
    <citation type="journal article" date="2019" name="Sci. Rep.">
        <title>Orb-weaving spider Araneus ventricosus genome elucidates the spidroin gene catalogue.</title>
        <authorList>
            <person name="Kono N."/>
            <person name="Nakamura H."/>
            <person name="Ohtoshi R."/>
            <person name="Moran D.A.P."/>
            <person name="Shinohara A."/>
            <person name="Yoshida Y."/>
            <person name="Fujiwara M."/>
            <person name="Mori M."/>
            <person name="Tomita M."/>
            <person name="Arakawa K."/>
        </authorList>
    </citation>
    <scope>NUCLEOTIDE SEQUENCE [LARGE SCALE GENOMIC DNA]</scope>
</reference>
<protein>
    <submittedName>
        <fullName evidence="1">Uncharacterized protein</fullName>
    </submittedName>
</protein>
<gene>
    <name evidence="1" type="ORF">AVEN_170679_1</name>
</gene>
<keyword evidence="2" id="KW-1185">Reference proteome</keyword>
<sequence>MLPQMFHRQTTVQSDDDIRSEIVLMLPERCQSNKSIQVHYKTTSLHRQNSKAKHVLQSTLMSVNDKIIDNITRGPLGILRNSERGEMTGNRLRQHSCILNIPFNSTVTRGVEVLDSTCCLRYLFSSSDYGDDIRFEIIMLQSGAPISKSIQVLQNYFTAQTE</sequence>
<evidence type="ECO:0000313" key="1">
    <source>
        <dbReference type="EMBL" id="GBN85509.1"/>
    </source>
</evidence>
<dbReference type="AlphaFoldDB" id="A0A4Y2SDX7"/>
<dbReference type="EMBL" id="BGPR01020810">
    <property type="protein sequence ID" value="GBN85509.1"/>
    <property type="molecule type" value="Genomic_DNA"/>
</dbReference>